<dbReference type="SUPFAM" id="SSF52266">
    <property type="entry name" value="SGNH hydrolase"/>
    <property type="match status" value="1"/>
</dbReference>
<name>A0AA47MFH3_MERPO</name>
<evidence type="ECO:0008006" key="4">
    <source>
        <dbReference type="Google" id="ProtNLM"/>
    </source>
</evidence>
<comment type="caution">
    <text evidence="2">The sequence shown here is derived from an EMBL/GenBank/DDBJ whole genome shotgun (WGS) entry which is preliminary data.</text>
</comment>
<proteinExistence type="predicted"/>
<sequence length="115" mass="13243">MDDRKEVGSRKGERRTVVGTNNIKNQQSENLKEDFVFLADSLLDNRKQFTRLSQLPIWLKGYCRNRDIPFVDNFGAFLNTPQLFKPDGLHPSQEGSRLLSTNIQRTLHSSKPPDL</sequence>
<dbReference type="AlphaFoldDB" id="A0AA47MFH3"/>
<feature type="compositionally biased region" description="Basic and acidic residues" evidence="1">
    <location>
        <begin position="1"/>
        <end position="16"/>
    </location>
</feature>
<feature type="region of interest" description="Disordered" evidence="1">
    <location>
        <begin position="87"/>
        <end position="115"/>
    </location>
</feature>
<accession>A0AA47MFH3</accession>
<dbReference type="Gene3D" id="3.40.50.12700">
    <property type="match status" value="1"/>
</dbReference>
<keyword evidence="3" id="KW-1185">Reference proteome</keyword>
<protein>
    <recommendedName>
        <fullName evidence="4">SGNH hydrolase-type esterase domain-containing protein</fullName>
    </recommendedName>
</protein>
<gene>
    <name evidence="2" type="ORF">N1851_024240</name>
</gene>
<evidence type="ECO:0000313" key="3">
    <source>
        <dbReference type="Proteomes" id="UP001174136"/>
    </source>
</evidence>
<organism evidence="2 3">
    <name type="scientific">Merluccius polli</name>
    <name type="common">Benguela hake</name>
    <name type="synonym">Merluccius cadenati</name>
    <dbReference type="NCBI Taxonomy" id="89951"/>
    <lineage>
        <taxon>Eukaryota</taxon>
        <taxon>Metazoa</taxon>
        <taxon>Chordata</taxon>
        <taxon>Craniata</taxon>
        <taxon>Vertebrata</taxon>
        <taxon>Euteleostomi</taxon>
        <taxon>Actinopterygii</taxon>
        <taxon>Neopterygii</taxon>
        <taxon>Teleostei</taxon>
        <taxon>Neoteleostei</taxon>
        <taxon>Acanthomorphata</taxon>
        <taxon>Zeiogadaria</taxon>
        <taxon>Gadariae</taxon>
        <taxon>Gadiformes</taxon>
        <taxon>Gadoidei</taxon>
        <taxon>Merlucciidae</taxon>
        <taxon>Merluccius</taxon>
    </lineage>
</organism>
<dbReference type="EMBL" id="JAOPHQ010004550">
    <property type="protein sequence ID" value="KAK0139164.1"/>
    <property type="molecule type" value="Genomic_DNA"/>
</dbReference>
<feature type="region of interest" description="Disordered" evidence="1">
    <location>
        <begin position="1"/>
        <end position="25"/>
    </location>
</feature>
<evidence type="ECO:0000256" key="1">
    <source>
        <dbReference type="SAM" id="MobiDB-lite"/>
    </source>
</evidence>
<dbReference type="Proteomes" id="UP001174136">
    <property type="component" value="Unassembled WGS sequence"/>
</dbReference>
<reference evidence="2" key="1">
    <citation type="journal article" date="2023" name="Front. Mar. Sci.">
        <title>A new Merluccius polli reference genome to investigate the effects of global change in West African waters.</title>
        <authorList>
            <person name="Mateo J.L."/>
            <person name="Blanco-Fernandez C."/>
            <person name="Garcia-Vazquez E."/>
            <person name="Machado-Schiaffino G."/>
        </authorList>
    </citation>
    <scope>NUCLEOTIDE SEQUENCE</scope>
    <source>
        <strain evidence="2">C29</strain>
        <tissue evidence="2">Fin</tissue>
    </source>
</reference>
<evidence type="ECO:0000313" key="2">
    <source>
        <dbReference type="EMBL" id="KAK0139164.1"/>
    </source>
</evidence>
<feature type="compositionally biased region" description="Polar residues" evidence="1">
    <location>
        <begin position="93"/>
        <end position="109"/>
    </location>
</feature>